<dbReference type="EMBL" id="PKQI01000003">
    <property type="protein sequence ID" value="NNV22676.1"/>
    <property type="molecule type" value="Genomic_DNA"/>
</dbReference>
<sequence>MLSDSIREMRREFQNALLEHNGGDIVISGENLQSFALALVMFEDEAMNMEERLGVRPVLSNASGSVVIPLRPSNHTRPQLTVIHGDGGDVA</sequence>
<dbReference type="Proteomes" id="UP000526233">
    <property type="component" value="Unassembled WGS sequence"/>
</dbReference>
<gene>
    <name evidence="1" type="ORF">EHE22_19890</name>
</gene>
<reference evidence="1 2" key="1">
    <citation type="submission" date="2018-11" db="EMBL/GenBank/DDBJ databases">
        <title>Genome sequencing and analysis.</title>
        <authorList>
            <person name="Huang Y.-T."/>
        </authorList>
    </citation>
    <scope>NUCLEOTIDE SEQUENCE [LARGE SCALE GENOMIC DNA]</scope>
    <source>
        <strain evidence="1 2">SHIN</strain>
    </source>
</reference>
<comment type="caution">
    <text evidence="1">The sequence shown here is derived from an EMBL/GenBank/DDBJ whole genome shotgun (WGS) entry which is preliminary data.</text>
</comment>
<accession>A0A7Y3WYV1</accession>
<evidence type="ECO:0000313" key="1">
    <source>
        <dbReference type="EMBL" id="NNV22676.1"/>
    </source>
</evidence>
<name>A0A7Y3WYV1_9HYPH</name>
<dbReference type="RefSeq" id="WP_171380189.1">
    <property type="nucleotide sequence ID" value="NZ_PKQI01000003.1"/>
</dbReference>
<evidence type="ECO:0000313" key="2">
    <source>
        <dbReference type="Proteomes" id="UP000526233"/>
    </source>
</evidence>
<proteinExistence type="predicted"/>
<dbReference type="AlphaFoldDB" id="A0A7Y3WYV1"/>
<protein>
    <submittedName>
        <fullName evidence="1">Uncharacterized protein</fullName>
    </submittedName>
</protein>
<organism evidence="1 2">
    <name type="scientific">Brucella pseudogrignonensis</name>
    <dbReference type="NCBI Taxonomy" id="419475"/>
    <lineage>
        <taxon>Bacteria</taxon>
        <taxon>Pseudomonadati</taxon>
        <taxon>Pseudomonadota</taxon>
        <taxon>Alphaproteobacteria</taxon>
        <taxon>Hyphomicrobiales</taxon>
        <taxon>Brucellaceae</taxon>
        <taxon>Brucella/Ochrobactrum group</taxon>
        <taxon>Brucella</taxon>
    </lineage>
</organism>